<evidence type="ECO:0000313" key="10">
    <source>
        <dbReference type="Proteomes" id="UP001497383"/>
    </source>
</evidence>
<feature type="transmembrane region" description="Helical" evidence="8">
    <location>
        <begin position="453"/>
        <end position="472"/>
    </location>
</feature>
<evidence type="ECO:0000256" key="4">
    <source>
        <dbReference type="ARBA" id="ARBA00022692"/>
    </source>
</evidence>
<evidence type="ECO:0008006" key="11">
    <source>
        <dbReference type="Google" id="ProtNLM"/>
    </source>
</evidence>
<feature type="transmembrane region" description="Helical" evidence="8">
    <location>
        <begin position="192"/>
        <end position="210"/>
    </location>
</feature>
<keyword evidence="6 8" id="KW-0472">Membrane</keyword>
<dbReference type="GeneID" id="92206122"/>
<dbReference type="CDD" id="cd11476">
    <property type="entry name" value="SLC5sbd_DUR3"/>
    <property type="match status" value="1"/>
</dbReference>
<name>A0ABP0ZEX2_9ASCO</name>
<evidence type="ECO:0000313" key="9">
    <source>
        <dbReference type="EMBL" id="CAK9436368.1"/>
    </source>
</evidence>
<protein>
    <recommendedName>
        <fullName evidence="11">Urea active transporter</fullName>
    </recommendedName>
</protein>
<dbReference type="InterPro" id="IPR001734">
    <property type="entry name" value="Na/solute_symporter"/>
</dbReference>
<evidence type="ECO:0000256" key="1">
    <source>
        <dbReference type="ARBA" id="ARBA00004141"/>
    </source>
</evidence>
<proteinExistence type="inferred from homology"/>
<keyword evidence="3" id="KW-0813">Transport</keyword>
<feature type="transmembrane region" description="Helical" evidence="8">
    <location>
        <begin position="350"/>
        <end position="372"/>
    </location>
</feature>
<dbReference type="InterPro" id="IPR031155">
    <property type="entry name" value="DUR"/>
</dbReference>
<reference evidence="9 10" key="1">
    <citation type="submission" date="2024-03" db="EMBL/GenBank/DDBJ databases">
        <authorList>
            <person name="Brejova B."/>
        </authorList>
    </citation>
    <scope>NUCLEOTIDE SEQUENCE [LARGE SCALE GENOMIC DNA]</scope>
    <source>
        <strain evidence="9 10">CBS 14171</strain>
    </source>
</reference>
<feature type="transmembrane region" description="Helical" evidence="8">
    <location>
        <begin position="161"/>
        <end position="180"/>
    </location>
</feature>
<dbReference type="Proteomes" id="UP001497383">
    <property type="component" value="Chromosome 1"/>
</dbReference>
<keyword evidence="4 8" id="KW-0812">Transmembrane</keyword>
<feature type="transmembrane region" description="Helical" evidence="8">
    <location>
        <begin position="492"/>
        <end position="513"/>
    </location>
</feature>
<comment type="similarity">
    <text evidence="2 7">Belongs to the sodium:solute symporter (SSF) (TC 2.A.21) family.</text>
</comment>
<feature type="transmembrane region" description="Helical" evidence="8">
    <location>
        <begin position="624"/>
        <end position="648"/>
    </location>
</feature>
<feature type="transmembrane region" description="Helical" evidence="8">
    <location>
        <begin position="54"/>
        <end position="74"/>
    </location>
</feature>
<dbReference type="EMBL" id="OZ022405">
    <property type="protein sequence ID" value="CAK9436368.1"/>
    <property type="molecule type" value="Genomic_DNA"/>
</dbReference>
<keyword evidence="5 8" id="KW-1133">Transmembrane helix</keyword>
<evidence type="ECO:0000256" key="6">
    <source>
        <dbReference type="ARBA" id="ARBA00023136"/>
    </source>
</evidence>
<dbReference type="RefSeq" id="XP_066827864.1">
    <property type="nucleotide sequence ID" value="XM_066976900.1"/>
</dbReference>
<organism evidence="9 10">
    <name type="scientific">Lodderomyces beijingensis</name>
    <dbReference type="NCBI Taxonomy" id="1775926"/>
    <lineage>
        <taxon>Eukaryota</taxon>
        <taxon>Fungi</taxon>
        <taxon>Dikarya</taxon>
        <taxon>Ascomycota</taxon>
        <taxon>Saccharomycotina</taxon>
        <taxon>Pichiomycetes</taxon>
        <taxon>Debaryomycetaceae</taxon>
        <taxon>Candida/Lodderomyces clade</taxon>
        <taxon>Lodderomyces</taxon>
    </lineage>
</organism>
<feature type="transmembrane region" description="Helical" evidence="8">
    <location>
        <begin position="125"/>
        <end position="149"/>
    </location>
</feature>
<evidence type="ECO:0000256" key="5">
    <source>
        <dbReference type="ARBA" id="ARBA00022989"/>
    </source>
</evidence>
<keyword evidence="10" id="KW-1185">Reference proteome</keyword>
<dbReference type="Gene3D" id="1.20.1730.10">
    <property type="entry name" value="Sodium/glucose cotransporter"/>
    <property type="match status" value="1"/>
</dbReference>
<dbReference type="PROSITE" id="PS50283">
    <property type="entry name" value="NA_SOLUT_SYMP_3"/>
    <property type="match status" value="1"/>
</dbReference>
<accession>A0ABP0ZEX2</accession>
<dbReference type="PANTHER" id="PTHR46154">
    <property type="match status" value="1"/>
</dbReference>
<evidence type="ECO:0000256" key="7">
    <source>
        <dbReference type="RuleBase" id="RU362091"/>
    </source>
</evidence>
<feature type="transmembrane region" description="Helical" evidence="8">
    <location>
        <begin position="593"/>
        <end position="618"/>
    </location>
</feature>
<dbReference type="InterPro" id="IPR038377">
    <property type="entry name" value="Na/Glc_symporter_sf"/>
</dbReference>
<feature type="transmembrane region" description="Helical" evidence="8">
    <location>
        <begin position="86"/>
        <end position="105"/>
    </location>
</feature>
<evidence type="ECO:0000256" key="8">
    <source>
        <dbReference type="SAM" id="Phobius"/>
    </source>
</evidence>
<feature type="transmembrane region" description="Helical" evidence="8">
    <location>
        <begin position="424"/>
        <end position="446"/>
    </location>
</feature>
<comment type="subcellular location">
    <subcellularLocation>
        <location evidence="1">Membrane</location>
        <topology evidence="1">Multi-pass membrane protein</topology>
    </subcellularLocation>
</comment>
<sequence length="710" mass="77440">MFDPLPQAAGYAVVLGLGAVFAMGMMATTYALRRYTREIITAEEFTTAGRSVKTGLISCAVVSSWTWAATLLTSTTQVYNNGASGGVYYACGATCQITLFACLAIKAKLRAPNARTYLEIVYARYGVVTHCVYITWGLLTNTMVTAMLLTGGCAVVHDLTGMNPVAACILTVIPCCAYASFGGLKSVILGDYVHTVIMLTIILIFGFVTWSTSSKLGSPGVVWELVSQLATTSPREGNAGGSYLTLHSRSGGISYVINIVGGFGTVFLDNGYFNKAFAANPASTYKGYILGSLAWLPIPAFCSLTMGLGALALQQTSAWPLGRDLTPAEVASGLVLPTYAVALMGKAGGVLTLLMLFMAVTSAFSAQLISVSSIVTYDIYRTYVNKNASGKKLIWVSHVSIIVFAALLAALSILFYYVKVSMGYLFTLLGIVISGGVLPQAMTILWKRQSWAAATFTPPIATCLAITFWLVVTKLKFGAVTYDNTFMDDSVLTGNCVALLVPIILVPALTYLCKPQNFDWSKLLSIKRVDEEEELKEADASIDAEIEQVMSQSGGKVHPLRSHVSEIVSDLVESHEERFIHERQVLSRAFKRCVWVCGALTLALLIVWPMPMYGAAYIFSRRFFTGWVVVFFIWIFYACFQVIVYPIWESRDTLRNIGNGIYWDLTGQSHKLKEWQVAHPEELHVVQSQIDAVLSNRLGNVTYAGDKEKR</sequence>
<feature type="transmembrane region" description="Helical" evidence="8">
    <location>
        <begin position="293"/>
        <end position="313"/>
    </location>
</feature>
<evidence type="ECO:0000256" key="3">
    <source>
        <dbReference type="ARBA" id="ARBA00022448"/>
    </source>
</evidence>
<feature type="transmembrane region" description="Helical" evidence="8">
    <location>
        <begin position="12"/>
        <end position="33"/>
    </location>
</feature>
<dbReference type="Pfam" id="PF00474">
    <property type="entry name" value="SSF"/>
    <property type="match status" value="1"/>
</dbReference>
<gene>
    <name evidence="9" type="ORF">LODBEIA_P09260</name>
</gene>
<dbReference type="NCBIfam" id="TIGR00813">
    <property type="entry name" value="sss"/>
    <property type="match status" value="1"/>
</dbReference>
<dbReference type="PANTHER" id="PTHR46154:SF4">
    <property type="entry name" value="UREA ACTIVE TRANSPORTER"/>
    <property type="match status" value="1"/>
</dbReference>
<feature type="transmembrane region" description="Helical" evidence="8">
    <location>
        <begin position="393"/>
        <end position="418"/>
    </location>
</feature>
<evidence type="ECO:0000256" key="2">
    <source>
        <dbReference type="ARBA" id="ARBA00006434"/>
    </source>
</evidence>